<evidence type="ECO:0000313" key="1">
    <source>
        <dbReference type="EMBL" id="KAJ1877548.1"/>
    </source>
</evidence>
<sequence>MARDNKPAAPGVPVIPKSAKSSKVVKNTKHSKVVKSTKSSKSAKGTAGIVKMSPYNKFMKVHLPLFKAKNPGLSHKEAFVGVAKEWAKAPENPKSLVA</sequence>
<accession>A0ACC1HZB4</accession>
<name>A0ACC1HZB4_9FUNG</name>
<reference evidence="1" key="1">
    <citation type="submission" date="2022-07" db="EMBL/GenBank/DDBJ databases">
        <title>Phylogenomic reconstructions and comparative analyses of Kickxellomycotina fungi.</title>
        <authorList>
            <person name="Reynolds N.K."/>
            <person name="Stajich J.E."/>
            <person name="Barry K."/>
            <person name="Grigoriev I.V."/>
            <person name="Crous P."/>
            <person name="Smith M.E."/>
        </authorList>
    </citation>
    <scope>NUCLEOTIDE SEQUENCE</scope>
    <source>
        <strain evidence="1">Benny 63K</strain>
    </source>
</reference>
<feature type="non-terminal residue" evidence="1">
    <location>
        <position position="98"/>
    </location>
</feature>
<comment type="caution">
    <text evidence="1">The sequence shown here is derived from an EMBL/GenBank/DDBJ whole genome shotgun (WGS) entry which is preliminary data.</text>
</comment>
<evidence type="ECO:0000313" key="2">
    <source>
        <dbReference type="Proteomes" id="UP001150581"/>
    </source>
</evidence>
<protein>
    <submittedName>
        <fullName evidence="1">Uncharacterized protein</fullName>
    </submittedName>
</protein>
<proteinExistence type="predicted"/>
<dbReference type="Proteomes" id="UP001150581">
    <property type="component" value="Unassembled WGS sequence"/>
</dbReference>
<organism evidence="1 2">
    <name type="scientific">Kickxella alabastrina</name>
    <dbReference type="NCBI Taxonomy" id="61397"/>
    <lineage>
        <taxon>Eukaryota</taxon>
        <taxon>Fungi</taxon>
        <taxon>Fungi incertae sedis</taxon>
        <taxon>Zoopagomycota</taxon>
        <taxon>Kickxellomycotina</taxon>
        <taxon>Kickxellomycetes</taxon>
        <taxon>Kickxellales</taxon>
        <taxon>Kickxellaceae</taxon>
        <taxon>Kickxella</taxon>
    </lineage>
</organism>
<dbReference type="EMBL" id="JANBPG010004143">
    <property type="protein sequence ID" value="KAJ1877548.1"/>
    <property type="molecule type" value="Genomic_DNA"/>
</dbReference>
<keyword evidence="2" id="KW-1185">Reference proteome</keyword>
<gene>
    <name evidence="1" type="ORF">LPJ66_012079</name>
</gene>